<organism evidence="1 2">
    <name type="scientific">Dyella soli</name>
    <dbReference type="NCBI Taxonomy" id="522319"/>
    <lineage>
        <taxon>Bacteria</taxon>
        <taxon>Pseudomonadati</taxon>
        <taxon>Pseudomonadota</taxon>
        <taxon>Gammaproteobacteria</taxon>
        <taxon>Lysobacterales</taxon>
        <taxon>Rhodanobacteraceae</taxon>
        <taxon>Dyella</taxon>
    </lineage>
</organism>
<reference evidence="1 2" key="1">
    <citation type="submission" date="2019-02" db="EMBL/GenBank/DDBJ databases">
        <title>Dyella amyloliquefaciens sp. nov., isolated from forest soil.</title>
        <authorList>
            <person name="Gao Z.-H."/>
            <person name="Qiu L.-H."/>
        </authorList>
    </citation>
    <scope>NUCLEOTIDE SEQUENCE [LARGE SCALE GENOMIC DNA]</scope>
    <source>
        <strain evidence="1 2">KACC 12747</strain>
    </source>
</reference>
<proteinExistence type="predicted"/>
<gene>
    <name evidence="1" type="ORF">EZM97_00410</name>
</gene>
<name>A0A4R0YTV8_9GAMM</name>
<dbReference type="RefSeq" id="WP_131151349.1">
    <property type="nucleotide sequence ID" value="NZ_SJTG01000001.1"/>
</dbReference>
<dbReference type="Proteomes" id="UP000291822">
    <property type="component" value="Unassembled WGS sequence"/>
</dbReference>
<sequence length="192" mass="21938">MTVPGDCIHAVIPFHHTAPLGFPTLGSRHSRHRHHACLLTVVAGSLVIRQYLSTMKGKPALPPSLSAQMRSRSPTEIIRSRRAIYFEEENTRCPIYLIEMEDRRLLCLIGQYLAQLVTPARRRFPSTEFTLVRYVTSPWLFTVRPAGEIYLPEIIRISFRQLAHAGLTFRDGEILLDWTYEKVKRALATKAA</sequence>
<evidence type="ECO:0000313" key="2">
    <source>
        <dbReference type="Proteomes" id="UP000291822"/>
    </source>
</evidence>
<accession>A0A4R0YTV8</accession>
<protein>
    <submittedName>
        <fullName evidence="1">Uncharacterized protein</fullName>
    </submittedName>
</protein>
<keyword evidence="2" id="KW-1185">Reference proteome</keyword>
<evidence type="ECO:0000313" key="1">
    <source>
        <dbReference type="EMBL" id="TCI11871.1"/>
    </source>
</evidence>
<dbReference type="AlphaFoldDB" id="A0A4R0YTV8"/>
<dbReference type="EMBL" id="SJTG01000001">
    <property type="protein sequence ID" value="TCI11871.1"/>
    <property type="molecule type" value="Genomic_DNA"/>
</dbReference>
<comment type="caution">
    <text evidence="1">The sequence shown here is derived from an EMBL/GenBank/DDBJ whole genome shotgun (WGS) entry which is preliminary data.</text>
</comment>